<evidence type="ECO:0000256" key="2">
    <source>
        <dbReference type="SAM" id="Phobius"/>
    </source>
</evidence>
<reference evidence="3" key="2">
    <citation type="submission" date="2020-01" db="EMBL/GenBank/DDBJ databases">
        <authorList>
            <person name="Algora L."/>
            <person name="Schniete J.K."/>
            <person name="MacFadyen A."/>
            <person name="Hoskisson P.A."/>
            <person name="Hunter I.S."/>
            <person name="Herron P.R."/>
        </authorList>
    </citation>
    <scope>NUCLEOTIDE SEQUENCE</scope>
    <source>
        <strain evidence="3">ATCC 10970</strain>
    </source>
</reference>
<organism evidence="3 4">
    <name type="scientific">Streptomyces rimosus subsp. rimosus (strain ATCC 10970 / DSM 40260 / JCM 4667 / NRRL 2234)</name>
    <dbReference type="NCBI Taxonomy" id="1265868"/>
    <lineage>
        <taxon>Bacteria</taxon>
        <taxon>Bacillati</taxon>
        <taxon>Actinomycetota</taxon>
        <taxon>Actinomycetes</taxon>
        <taxon>Kitasatosporales</taxon>
        <taxon>Streptomycetaceae</taxon>
        <taxon>Streptomyces</taxon>
    </lineage>
</organism>
<evidence type="ECO:0000256" key="1">
    <source>
        <dbReference type="SAM" id="MobiDB-lite"/>
    </source>
</evidence>
<evidence type="ECO:0000313" key="4">
    <source>
        <dbReference type="Proteomes" id="UP000011074"/>
    </source>
</evidence>
<keyword evidence="2" id="KW-0472">Membrane</keyword>
<name>A0A8A1UEM9_STRR1</name>
<feature type="compositionally biased region" description="Pro residues" evidence="1">
    <location>
        <begin position="39"/>
        <end position="50"/>
    </location>
</feature>
<feature type="transmembrane region" description="Helical" evidence="2">
    <location>
        <begin position="88"/>
        <end position="107"/>
    </location>
</feature>
<protein>
    <submittedName>
        <fullName evidence="3">Uncharacterized protein</fullName>
    </submittedName>
</protein>
<feature type="region of interest" description="Disordered" evidence="1">
    <location>
        <begin position="1"/>
        <end position="82"/>
    </location>
</feature>
<dbReference type="GeneID" id="66852587"/>
<sequence length="200" mass="21336">MSTPPPAQNGGYPPYGHPAQPPQGPPPQGQAPYGQQPYPQAPYPQAPYPQAPYAQAPQTPQAPQAPYGQAPNGGPGGRPPRQVRIPGIVRALIVLLIFGGIGAWVVMHQDEYNAESRKRPKADPQSVTAAKVGDCLQQTGGTDKEPELKIIDCGNAAAKYKVAKVGAGTGCEPGQADYRRFDKYDREVMSLCMTHVDANR</sequence>
<dbReference type="RefSeq" id="WP_129820871.1">
    <property type="nucleotide sequence ID" value="NZ_CP048261.1"/>
</dbReference>
<dbReference type="AlphaFoldDB" id="A0A8A1UEM9"/>
<keyword evidence="2" id="KW-0812">Transmembrane</keyword>
<reference evidence="3" key="3">
    <citation type="journal article" date="2021" name="bioRxiv">
        <title>Bilateral symmetry of linear streptomycete chromosomes.</title>
        <authorList>
            <person name="Algora-Gallardo L."/>
            <person name="Schniete J.K."/>
            <person name="Mark D.R."/>
            <person name="Hunter I.S."/>
            <person name="Herron P.R."/>
        </authorList>
    </citation>
    <scope>NUCLEOTIDE SEQUENCE</scope>
    <source>
        <strain evidence="3">ATCC 10970</strain>
    </source>
</reference>
<evidence type="ECO:0000313" key="3">
    <source>
        <dbReference type="EMBL" id="QST79050.1"/>
    </source>
</evidence>
<accession>A0A8A1UEM9</accession>
<dbReference type="Proteomes" id="UP000011074">
    <property type="component" value="Chromosome"/>
</dbReference>
<feature type="compositionally biased region" description="Pro residues" evidence="1">
    <location>
        <begin position="15"/>
        <end position="29"/>
    </location>
</feature>
<reference evidence="3" key="1">
    <citation type="submission" date="2012-12" db="EMBL/GenBank/DDBJ databases">
        <authorList>
            <person name="Pethick F.E."/>
            <person name="MacFadyen A.C."/>
            <person name="Tang Z."/>
            <person name="Sangal V."/>
            <person name="Tze-Tze L."/>
            <person name="Chu J."/>
            <person name="Guo M."/>
            <person name="Kirby R."/>
            <person name="Hoskisson P.A."/>
            <person name="Herron P.R."/>
            <person name="Hunter I.S."/>
        </authorList>
    </citation>
    <scope>NUCLEOTIDE SEQUENCE</scope>
    <source>
        <strain evidence="3">ATCC 10970</strain>
    </source>
</reference>
<feature type="compositionally biased region" description="Low complexity" evidence="1">
    <location>
        <begin position="51"/>
        <end position="70"/>
    </location>
</feature>
<gene>
    <name evidence="3" type="ORF">SRIM_001640</name>
</gene>
<dbReference type="EMBL" id="CP048261">
    <property type="protein sequence ID" value="QST79050.1"/>
    <property type="molecule type" value="Genomic_DNA"/>
</dbReference>
<proteinExistence type="predicted"/>
<keyword evidence="2" id="KW-1133">Transmembrane helix</keyword>